<dbReference type="Proteomes" id="UP000466332">
    <property type="component" value="Unassembled WGS sequence"/>
</dbReference>
<gene>
    <name evidence="1" type="ORF">GTP55_24225</name>
</gene>
<reference evidence="1 2" key="1">
    <citation type="submission" date="2019-12" db="EMBL/GenBank/DDBJ databases">
        <title>Novel species isolated from a subtropical stream in China.</title>
        <authorList>
            <person name="Lu H."/>
        </authorList>
    </citation>
    <scope>NUCLEOTIDE SEQUENCE [LARGE SCALE GENOMIC DNA]</scope>
    <source>
        <strain evidence="1 2">FT109W</strain>
    </source>
</reference>
<sequence>MEQIRNKIIRVGGAEEVITGRATIAGIESAINAETLDTVNLRDGRVMLVDDLGISKKLPVNEVATKLYHSVCRKGTTAQIHGDVAVVYDEDFA</sequence>
<name>A0ABW9WQE9_9BURK</name>
<accession>A0ABW9WQE9</accession>
<protein>
    <submittedName>
        <fullName evidence="1">Uncharacterized protein</fullName>
    </submittedName>
</protein>
<evidence type="ECO:0000313" key="2">
    <source>
        <dbReference type="Proteomes" id="UP000466332"/>
    </source>
</evidence>
<dbReference type="EMBL" id="WWCS01000021">
    <property type="protein sequence ID" value="MYN42453.1"/>
    <property type="molecule type" value="Genomic_DNA"/>
</dbReference>
<comment type="caution">
    <text evidence="1">The sequence shown here is derived from an EMBL/GenBank/DDBJ whole genome shotgun (WGS) entry which is preliminary data.</text>
</comment>
<keyword evidence="2" id="KW-1185">Reference proteome</keyword>
<dbReference type="RefSeq" id="WP_161047361.1">
    <property type="nucleotide sequence ID" value="NZ_WWCS01000021.1"/>
</dbReference>
<organism evidence="1 2">
    <name type="scientific">Duganella margarita</name>
    <dbReference type="NCBI Taxonomy" id="2692170"/>
    <lineage>
        <taxon>Bacteria</taxon>
        <taxon>Pseudomonadati</taxon>
        <taxon>Pseudomonadota</taxon>
        <taxon>Betaproteobacteria</taxon>
        <taxon>Burkholderiales</taxon>
        <taxon>Oxalobacteraceae</taxon>
        <taxon>Telluria group</taxon>
        <taxon>Duganella</taxon>
    </lineage>
</organism>
<proteinExistence type="predicted"/>
<evidence type="ECO:0000313" key="1">
    <source>
        <dbReference type="EMBL" id="MYN42453.1"/>
    </source>
</evidence>